<protein>
    <recommendedName>
        <fullName evidence="5">Membrane-associated oxidoreductase</fullName>
    </recommendedName>
</protein>
<feature type="transmembrane region" description="Helical" evidence="2">
    <location>
        <begin position="756"/>
        <end position="778"/>
    </location>
</feature>
<feature type="transmembrane region" description="Helical" evidence="2">
    <location>
        <begin position="671"/>
        <end position="690"/>
    </location>
</feature>
<feature type="compositionally biased region" description="Basic and acidic residues" evidence="1">
    <location>
        <begin position="38"/>
        <end position="47"/>
    </location>
</feature>
<evidence type="ECO:0000313" key="3">
    <source>
        <dbReference type="EMBL" id="RIV37834.1"/>
    </source>
</evidence>
<proteinExistence type="predicted"/>
<organism evidence="3 4">
    <name type="scientific">Micromonospora radicis</name>
    <dbReference type="NCBI Taxonomy" id="1894971"/>
    <lineage>
        <taxon>Bacteria</taxon>
        <taxon>Bacillati</taxon>
        <taxon>Actinomycetota</taxon>
        <taxon>Actinomycetes</taxon>
        <taxon>Micromonosporales</taxon>
        <taxon>Micromonosporaceae</taxon>
        <taxon>Micromonospora</taxon>
    </lineage>
</organism>
<name>A0A418MU00_9ACTN</name>
<dbReference type="Proteomes" id="UP000283832">
    <property type="component" value="Unassembled WGS sequence"/>
</dbReference>
<keyword evidence="2" id="KW-0812">Transmembrane</keyword>
<evidence type="ECO:0000256" key="1">
    <source>
        <dbReference type="SAM" id="MobiDB-lite"/>
    </source>
</evidence>
<dbReference type="AlphaFoldDB" id="A0A418MU00"/>
<reference evidence="3 4" key="1">
    <citation type="submission" date="2018-08" db="EMBL/GenBank/DDBJ databases">
        <title>Jishengella sp. nov., isolated from a root of Azadirachta indica A. Juss. var. siamensis Valenton.</title>
        <authorList>
            <person name="Kuncharoen N."/>
            <person name="Tanasupawat S."/>
            <person name="Kudo T."/>
            <person name="Ohkuma M."/>
        </authorList>
    </citation>
    <scope>NUCLEOTIDE SEQUENCE [LARGE SCALE GENOMIC DNA]</scope>
    <source>
        <strain evidence="3 4">AZ1-13</strain>
    </source>
</reference>
<feature type="region of interest" description="Disordered" evidence="1">
    <location>
        <begin position="21"/>
        <end position="47"/>
    </location>
</feature>
<sequence length="785" mass="85764">MPPHGAGLWLSCRRADWPRFRPGRSGSPRRNGVCPTDWPDRLGRPPDRHERVVLDQLAQGEQTDATGKLIADLVRNCCGAGEDRLKERIWLENVRIAGRLDLSRCRLKHPISFRNCRFDGGVDLSGTVCDETLDFVDCVINGLIADQLHGCKAISVVDCEITEADFAGAHLEHDLRFSRSQLKQRTNCPAFHGPDMVIEGGLFLDHVQVTGGVTLDSSYVAADLDCRGGRFSNGSALAINASWVHVGRELRCDEGFHSEGEVRLCWARAELVSFRNGTLDNPNGLALRADSLRVDIGCYLDQDLHATGTVRLVGAQIEGELSCSGGRFDGRGGVAIEAERLTATDVFIDQGFAAHGAVRLVGARLERQLTCTGGHFDNPSGSALDATGLICRGSVYLDKDPDLEQGFTANGQVSLSGASVAEAVVCTDGLFHHEADVAIDASGLTTDGNVMLDGGFRAVGEVRLARATVGRQLDCTGGVFQALGRTALDLTGLVGRGDVLLTNGFRATGEVSLRNADVSRDVNLSGGHLSGVGEKSLDAYGLRVGGSLILLPAEKPTQIVDLRYANVTRLNDSEMGYPAGNRVELEGLTYQSLESNLGYEQRIQILEHMKSYSRQPYQQLSRIYRDAGKDVADREVAVAGLKQLRKRDKLRPHSKAWNVFMWLTVRYGYRLYQPILIALPFAILNVIFYHTAEHHDLMEPVAAKTDDGHADATHCPANYPCFNPAAYSLQLLIPAINLYQIDKWIPDASKPWGTPLLFWTWLMIIIGWVLGFSLVAALSQALRRE</sequence>
<accession>A0A418MU00</accession>
<keyword evidence="4" id="KW-1185">Reference proteome</keyword>
<keyword evidence="2" id="KW-0472">Membrane</keyword>
<evidence type="ECO:0000313" key="4">
    <source>
        <dbReference type="Proteomes" id="UP000283832"/>
    </source>
</evidence>
<gene>
    <name evidence="3" type="ORF">D2L64_14820</name>
</gene>
<keyword evidence="2" id="KW-1133">Transmembrane helix</keyword>
<evidence type="ECO:0000256" key="2">
    <source>
        <dbReference type="SAM" id="Phobius"/>
    </source>
</evidence>
<comment type="caution">
    <text evidence="3">The sequence shown here is derived from an EMBL/GenBank/DDBJ whole genome shotgun (WGS) entry which is preliminary data.</text>
</comment>
<dbReference type="EMBL" id="QXEC01000012">
    <property type="protein sequence ID" value="RIV37834.1"/>
    <property type="molecule type" value="Genomic_DNA"/>
</dbReference>
<evidence type="ECO:0008006" key="5">
    <source>
        <dbReference type="Google" id="ProtNLM"/>
    </source>
</evidence>